<gene>
    <name evidence="6" type="ORF">EP51_00555</name>
</gene>
<feature type="DNA-binding region" description="H-T-H motif" evidence="4">
    <location>
        <begin position="34"/>
        <end position="53"/>
    </location>
</feature>
<evidence type="ECO:0000313" key="6">
    <source>
        <dbReference type="EMBL" id="AII03227.1"/>
    </source>
</evidence>
<protein>
    <submittedName>
        <fullName evidence="6">Transcriptional regulator</fullName>
    </submittedName>
</protein>
<evidence type="ECO:0000256" key="3">
    <source>
        <dbReference type="ARBA" id="ARBA00023163"/>
    </source>
</evidence>
<dbReference type="Gene3D" id="1.10.357.10">
    <property type="entry name" value="Tetracycline Repressor, domain 2"/>
    <property type="match status" value="1"/>
</dbReference>
<dbReference type="RefSeq" id="WP_128638270.1">
    <property type="nucleotide sequence ID" value="NZ_CP008947.1"/>
</dbReference>
<evidence type="ECO:0000256" key="2">
    <source>
        <dbReference type="ARBA" id="ARBA00023125"/>
    </source>
</evidence>
<keyword evidence="1" id="KW-0805">Transcription regulation</keyword>
<dbReference type="GO" id="GO:0003700">
    <property type="term" value="F:DNA-binding transcription factor activity"/>
    <property type="evidence" value="ECO:0007669"/>
    <property type="project" value="TreeGrafter"/>
</dbReference>
<keyword evidence="2 4" id="KW-0238">DNA-binding</keyword>
<sequence>MGDRSPATAPESVPERLIRATVGLLAEQGPSAIKARTVASATGLSTMVVYSHFGGIPELVRAVVDHGFAELGDAFGQVPATDDPIADLFTLALTCRRIARENPHLYDLMFGLSTRATYRPLESDVRLSGHSPAFRTAHARVTDACARLVNSGRVGKQEPEIVAAQLWSFVHGYITLELGEHFIEFDNAVMQVLLPMGVNFAVGLGDTRALAQASHERAVRLYDSARPVDSSAAGRE</sequence>
<dbReference type="Proteomes" id="UP000028488">
    <property type="component" value="Chromosome"/>
</dbReference>
<reference evidence="6 7" key="1">
    <citation type="submission" date="2014-07" db="EMBL/GenBank/DDBJ databases">
        <title>Genome Sequence of Rhodococcus opacus Strain R7, a Biodegrader of Mono- and Polycyclic Aromatic Hydrocarbons.</title>
        <authorList>
            <person name="Di Gennaro P."/>
            <person name="Zampolli J."/>
            <person name="Presti I."/>
            <person name="Cappelletti M."/>
            <person name="D'Ursi P."/>
            <person name="Orro A."/>
            <person name="Mezzelani A."/>
            <person name="Milanesi L."/>
        </authorList>
    </citation>
    <scope>NUCLEOTIDE SEQUENCE [LARGE SCALE GENOMIC DNA]</scope>
    <source>
        <strain evidence="6 7">R7</strain>
    </source>
</reference>
<organism evidence="6 7">
    <name type="scientific">Rhodococcus opacus</name>
    <name type="common">Nocardia opaca</name>
    <dbReference type="NCBI Taxonomy" id="37919"/>
    <lineage>
        <taxon>Bacteria</taxon>
        <taxon>Bacillati</taxon>
        <taxon>Actinomycetota</taxon>
        <taxon>Actinomycetes</taxon>
        <taxon>Mycobacteriales</taxon>
        <taxon>Nocardiaceae</taxon>
        <taxon>Rhodococcus</taxon>
    </lineage>
</organism>
<evidence type="ECO:0000259" key="5">
    <source>
        <dbReference type="PROSITE" id="PS50977"/>
    </source>
</evidence>
<dbReference type="InterPro" id="IPR025996">
    <property type="entry name" value="MT1864/Rv1816-like_C"/>
</dbReference>
<evidence type="ECO:0000256" key="1">
    <source>
        <dbReference type="ARBA" id="ARBA00023015"/>
    </source>
</evidence>
<dbReference type="InterPro" id="IPR001647">
    <property type="entry name" value="HTH_TetR"/>
</dbReference>
<evidence type="ECO:0000313" key="7">
    <source>
        <dbReference type="Proteomes" id="UP000028488"/>
    </source>
</evidence>
<accession>A0A076EDP0</accession>
<dbReference type="GO" id="GO:0000976">
    <property type="term" value="F:transcription cis-regulatory region binding"/>
    <property type="evidence" value="ECO:0007669"/>
    <property type="project" value="TreeGrafter"/>
</dbReference>
<dbReference type="AlphaFoldDB" id="A0A076EDP0"/>
<dbReference type="SUPFAM" id="SSF46689">
    <property type="entry name" value="Homeodomain-like"/>
    <property type="match status" value="1"/>
</dbReference>
<dbReference type="Pfam" id="PF00440">
    <property type="entry name" value="TetR_N"/>
    <property type="match status" value="1"/>
</dbReference>
<dbReference type="EMBL" id="CP008947">
    <property type="protein sequence ID" value="AII03227.1"/>
    <property type="molecule type" value="Genomic_DNA"/>
</dbReference>
<dbReference type="PANTHER" id="PTHR30055:SF234">
    <property type="entry name" value="HTH-TYPE TRANSCRIPTIONAL REGULATOR BETI"/>
    <property type="match status" value="1"/>
</dbReference>
<evidence type="ECO:0000256" key="4">
    <source>
        <dbReference type="PROSITE-ProRule" id="PRU00335"/>
    </source>
</evidence>
<dbReference type="Pfam" id="PF13305">
    <property type="entry name" value="TetR_C_33"/>
    <property type="match status" value="1"/>
</dbReference>
<name>A0A076EDP0_RHOOP</name>
<keyword evidence="3" id="KW-0804">Transcription</keyword>
<dbReference type="PANTHER" id="PTHR30055">
    <property type="entry name" value="HTH-TYPE TRANSCRIPTIONAL REGULATOR RUTR"/>
    <property type="match status" value="1"/>
</dbReference>
<dbReference type="InterPro" id="IPR050109">
    <property type="entry name" value="HTH-type_TetR-like_transc_reg"/>
</dbReference>
<dbReference type="InterPro" id="IPR036271">
    <property type="entry name" value="Tet_transcr_reg_TetR-rel_C_sf"/>
</dbReference>
<dbReference type="SUPFAM" id="SSF48498">
    <property type="entry name" value="Tetracyclin repressor-like, C-terminal domain"/>
    <property type="match status" value="1"/>
</dbReference>
<dbReference type="eggNOG" id="COG1309">
    <property type="taxonomic scope" value="Bacteria"/>
</dbReference>
<dbReference type="InterPro" id="IPR009057">
    <property type="entry name" value="Homeodomain-like_sf"/>
</dbReference>
<feature type="domain" description="HTH tetR-type" evidence="5">
    <location>
        <begin position="11"/>
        <end position="71"/>
    </location>
</feature>
<proteinExistence type="predicted"/>
<dbReference type="PROSITE" id="PS50977">
    <property type="entry name" value="HTH_TETR_2"/>
    <property type="match status" value="1"/>
</dbReference>